<keyword evidence="2" id="KW-0812">Transmembrane</keyword>
<dbReference type="InterPro" id="IPR011009">
    <property type="entry name" value="Kinase-like_dom_sf"/>
</dbReference>
<dbReference type="SUPFAM" id="SSF56112">
    <property type="entry name" value="Protein kinase-like (PK-like)"/>
    <property type="match status" value="1"/>
</dbReference>
<dbReference type="Gene3D" id="3.30.200.20">
    <property type="entry name" value="Phosphorylase Kinase, domain 1"/>
    <property type="match status" value="1"/>
</dbReference>
<dbReference type="AlphaFoldDB" id="A0A7Y9J7B1"/>
<proteinExistence type="predicted"/>
<feature type="region of interest" description="Disordered" evidence="1">
    <location>
        <begin position="1"/>
        <end position="145"/>
    </location>
</feature>
<dbReference type="EMBL" id="JACCBN010000001">
    <property type="protein sequence ID" value="NYD38302.1"/>
    <property type="molecule type" value="Genomic_DNA"/>
</dbReference>
<evidence type="ECO:0000313" key="3">
    <source>
        <dbReference type="EMBL" id="NYD38302.1"/>
    </source>
</evidence>
<feature type="compositionally biased region" description="Pro residues" evidence="1">
    <location>
        <begin position="123"/>
        <end position="139"/>
    </location>
</feature>
<evidence type="ECO:0000313" key="4">
    <source>
        <dbReference type="Proteomes" id="UP000535890"/>
    </source>
</evidence>
<keyword evidence="2" id="KW-1133">Transmembrane helix</keyword>
<feature type="region of interest" description="Disordered" evidence="1">
    <location>
        <begin position="515"/>
        <end position="542"/>
    </location>
</feature>
<comment type="caution">
    <text evidence="3">The sequence shown here is derived from an EMBL/GenBank/DDBJ whole genome shotgun (WGS) entry which is preliminary data.</text>
</comment>
<sequence>MSARRVPSPSPARTGSGAVADPAEDAAAVETDAATGTNGTNGTRATTPDHEPGRDADGDADEDSPTTAVPPVASPSTPAGSTGSKPAPGIDGPTTFLPDAARRGGTGGRTASRTGSSRGGRRPTPPPGPRPPSSGPIPVGPRGALVPGTVIADRYRLVAEVGRDRAADAALWKARDTTLERDVAMTLLVGGWQADARASSALSRATRSAHFAHRHAARVLDVIQPGSSRLPTGVLGAAVAEWTPGRDLAELVAGGPLSPSAALRVVEPLAQAVADAHRAGLVLGLDHPQRVRVTARASARLAFPMPRGDAEVDDDVRGLGAILYLLLTGRWPSTDGSTPAGLTAAPRTSAGGIAPVRDLRPALPVGLAALVDRTLDATGGIRTAAAVHGLVRQLREGAEDDGVLLPLTEDGVQLADDDGAVWHPDDSEGERRDPDTRRKLRIGVTLLVVAVLAIVAFVAFQAVSLLGGGPSSGPPLVIPTSAAPAPAPTAAQNPAVPAVPAAPGTPVQLASIAVYDPSGNPDNPDRVGRAADNDPSTTWSTSDYRQQFPALKPGIGLMTTFRAPSRPTQVIVRSPSPGTTIEIRSAAAPNLPLAQTQLLGTGTVSGDTLTIPLQAGAPTSNLLVWITALGQSDGQYASEIAEVTVIGGS</sequence>
<evidence type="ECO:0000256" key="1">
    <source>
        <dbReference type="SAM" id="MobiDB-lite"/>
    </source>
</evidence>
<dbReference type="CDD" id="cd13973">
    <property type="entry name" value="PK_MviN-like"/>
    <property type="match status" value="1"/>
</dbReference>
<feature type="transmembrane region" description="Helical" evidence="2">
    <location>
        <begin position="440"/>
        <end position="460"/>
    </location>
</feature>
<dbReference type="RefSeq" id="WP_179795768.1">
    <property type="nucleotide sequence ID" value="NZ_BAABHP010000015.1"/>
</dbReference>
<protein>
    <recommendedName>
        <fullName evidence="5">Peptidoglycan lipid II flippase</fullName>
    </recommendedName>
</protein>
<evidence type="ECO:0008006" key="5">
    <source>
        <dbReference type="Google" id="ProtNLM"/>
    </source>
</evidence>
<reference evidence="3 4" key="1">
    <citation type="submission" date="2020-07" db="EMBL/GenBank/DDBJ databases">
        <title>Sequencing the genomes of 1000 actinobacteria strains.</title>
        <authorList>
            <person name="Klenk H.-P."/>
        </authorList>
    </citation>
    <scope>NUCLEOTIDE SEQUENCE [LARGE SCALE GENOMIC DNA]</scope>
    <source>
        <strain evidence="3 4">DSM 45772</strain>
    </source>
</reference>
<gene>
    <name evidence="3" type="ORF">BJ983_004404</name>
</gene>
<feature type="compositionally biased region" description="Basic and acidic residues" evidence="1">
    <location>
        <begin position="523"/>
        <end position="532"/>
    </location>
</feature>
<accession>A0A7Y9J7B1</accession>
<feature type="compositionally biased region" description="Low complexity" evidence="1">
    <location>
        <begin position="65"/>
        <end position="79"/>
    </location>
</feature>
<keyword evidence="2" id="KW-0472">Membrane</keyword>
<name>A0A7Y9J7B1_9PSEU</name>
<evidence type="ECO:0000256" key="2">
    <source>
        <dbReference type="SAM" id="Phobius"/>
    </source>
</evidence>
<feature type="compositionally biased region" description="Basic and acidic residues" evidence="1">
    <location>
        <begin position="47"/>
        <end position="57"/>
    </location>
</feature>
<organism evidence="3 4">
    <name type="scientific">Actinomycetospora corticicola</name>
    <dbReference type="NCBI Taxonomy" id="663602"/>
    <lineage>
        <taxon>Bacteria</taxon>
        <taxon>Bacillati</taxon>
        <taxon>Actinomycetota</taxon>
        <taxon>Actinomycetes</taxon>
        <taxon>Pseudonocardiales</taxon>
        <taxon>Pseudonocardiaceae</taxon>
        <taxon>Actinomycetospora</taxon>
    </lineage>
</organism>
<dbReference type="Proteomes" id="UP000535890">
    <property type="component" value="Unassembled WGS sequence"/>
</dbReference>
<dbReference type="Gene3D" id="1.10.510.10">
    <property type="entry name" value="Transferase(Phosphotransferase) domain 1"/>
    <property type="match status" value="1"/>
</dbReference>
<keyword evidence="4" id="KW-1185">Reference proteome</keyword>
<feature type="compositionally biased region" description="Low complexity" evidence="1">
    <location>
        <begin position="18"/>
        <end position="46"/>
    </location>
</feature>